<keyword evidence="5" id="KW-0808">Transferase</keyword>
<dbReference type="InterPro" id="IPR046948">
    <property type="entry name" value="ATL20-22-like"/>
</dbReference>
<dbReference type="InterPro" id="IPR001841">
    <property type="entry name" value="Znf_RING"/>
</dbReference>
<evidence type="ECO:0000256" key="7">
    <source>
        <dbReference type="ARBA" id="ARBA00022723"/>
    </source>
</evidence>
<keyword evidence="6 16" id="KW-0812">Transmembrane</keyword>
<proteinExistence type="inferred from homology"/>
<keyword evidence="13 16" id="KW-0472">Membrane</keyword>
<evidence type="ECO:0000259" key="17">
    <source>
        <dbReference type="PROSITE" id="PS50089"/>
    </source>
</evidence>
<comment type="similarity">
    <text evidence="14">Belongs to the RING-type zinc finger family. ATL subfamily.</text>
</comment>
<dbReference type="EC" id="2.3.2.27" evidence="4"/>
<dbReference type="Gene3D" id="3.30.40.10">
    <property type="entry name" value="Zinc/RING finger domain, C3HC4 (zinc finger)"/>
    <property type="match status" value="1"/>
</dbReference>
<dbReference type="PROSITE" id="PS50089">
    <property type="entry name" value="ZF_RING_2"/>
    <property type="match status" value="1"/>
</dbReference>
<evidence type="ECO:0000256" key="3">
    <source>
        <dbReference type="ARBA" id="ARBA00004906"/>
    </source>
</evidence>
<dbReference type="SMART" id="SM00184">
    <property type="entry name" value="RING"/>
    <property type="match status" value="1"/>
</dbReference>
<protein>
    <recommendedName>
        <fullName evidence="4">RING-type E3 ubiquitin transferase</fullName>
        <ecNumber evidence="4">2.3.2.27</ecNumber>
    </recommendedName>
</protein>
<dbReference type="GO" id="GO:0061630">
    <property type="term" value="F:ubiquitin protein ligase activity"/>
    <property type="evidence" value="ECO:0007669"/>
    <property type="project" value="UniProtKB-EC"/>
</dbReference>
<dbReference type="Proteomes" id="UP001237642">
    <property type="component" value="Unassembled WGS sequence"/>
</dbReference>
<evidence type="ECO:0000256" key="2">
    <source>
        <dbReference type="ARBA" id="ARBA00004167"/>
    </source>
</evidence>
<evidence type="ECO:0000256" key="16">
    <source>
        <dbReference type="SAM" id="Phobius"/>
    </source>
</evidence>
<evidence type="ECO:0000313" key="18">
    <source>
        <dbReference type="EMBL" id="KAK1378139.1"/>
    </source>
</evidence>
<evidence type="ECO:0000313" key="19">
    <source>
        <dbReference type="Proteomes" id="UP001237642"/>
    </source>
</evidence>
<evidence type="ECO:0000256" key="14">
    <source>
        <dbReference type="ARBA" id="ARBA00024209"/>
    </source>
</evidence>
<dbReference type="CDD" id="cd16461">
    <property type="entry name" value="RING-H2_EL5-like"/>
    <property type="match status" value="1"/>
</dbReference>
<dbReference type="GO" id="GO:0016020">
    <property type="term" value="C:membrane"/>
    <property type="evidence" value="ECO:0007669"/>
    <property type="project" value="UniProtKB-SubCell"/>
</dbReference>
<evidence type="ECO:0000256" key="15">
    <source>
        <dbReference type="PROSITE-ProRule" id="PRU00175"/>
    </source>
</evidence>
<evidence type="ECO:0000256" key="11">
    <source>
        <dbReference type="ARBA" id="ARBA00022833"/>
    </source>
</evidence>
<gene>
    <name evidence="18" type="ORF">POM88_024883</name>
</gene>
<keyword evidence="9 15" id="KW-0863">Zinc-finger</keyword>
<evidence type="ECO:0000256" key="1">
    <source>
        <dbReference type="ARBA" id="ARBA00000900"/>
    </source>
</evidence>
<dbReference type="EMBL" id="JAUIZM010000006">
    <property type="protein sequence ID" value="KAK1378139.1"/>
    <property type="molecule type" value="Genomic_DNA"/>
</dbReference>
<keyword evidence="7" id="KW-0479">Metal-binding</keyword>
<keyword evidence="10" id="KW-0833">Ubl conjugation pathway</keyword>
<dbReference type="SUPFAM" id="SSF57850">
    <property type="entry name" value="RING/U-box"/>
    <property type="match status" value="1"/>
</dbReference>
<dbReference type="PANTHER" id="PTHR46279">
    <property type="entry name" value="RING/U-BOX SUPERFAMILY PROTEIN"/>
    <property type="match status" value="1"/>
</dbReference>
<accession>A0AAD8MMM9</accession>
<dbReference type="AlphaFoldDB" id="A0AAD8MMM9"/>
<evidence type="ECO:0000256" key="10">
    <source>
        <dbReference type="ARBA" id="ARBA00022786"/>
    </source>
</evidence>
<keyword evidence="11" id="KW-0862">Zinc</keyword>
<reference evidence="18" key="1">
    <citation type="submission" date="2023-02" db="EMBL/GenBank/DDBJ databases">
        <title>Genome of toxic invasive species Heracleum sosnowskyi carries increased number of genes despite the absence of recent whole-genome duplications.</title>
        <authorList>
            <person name="Schelkunov M."/>
            <person name="Shtratnikova V."/>
            <person name="Makarenko M."/>
            <person name="Klepikova A."/>
            <person name="Omelchenko D."/>
            <person name="Novikova G."/>
            <person name="Obukhova E."/>
            <person name="Bogdanov V."/>
            <person name="Penin A."/>
            <person name="Logacheva M."/>
        </authorList>
    </citation>
    <scope>NUCLEOTIDE SEQUENCE</scope>
    <source>
        <strain evidence="18">Hsosn_3</strain>
        <tissue evidence="18">Leaf</tissue>
    </source>
</reference>
<keyword evidence="12 16" id="KW-1133">Transmembrane helix</keyword>
<evidence type="ECO:0000256" key="4">
    <source>
        <dbReference type="ARBA" id="ARBA00012483"/>
    </source>
</evidence>
<dbReference type="Pfam" id="PF13947">
    <property type="entry name" value="GUB_WAK_bind"/>
    <property type="match status" value="1"/>
</dbReference>
<evidence type="ECO:0000256" key="8">
    <source>
        <dbReference type="ARBA" id="ARBA00022729"/>
    </source>
</evidence>
<dbReference type="Pfam" id="PF13639">
    <property type="entry name" value="zf-RING_2"/>
    <property type="match status" value="1"/>
</dbReference>
<comment type="pathway">
    <text evidence="3">Protein modification; protein ubiquitination.</text>
</comment>
<evidence type="ECO:0000256" key="12">
    <source>
        <dbReference type="ARBA" id="ARBA00022989"/>
    </source>
</evidence>
<comment type="subcellular location">
    <subcellularLocation>
        <location evidence="2">Membrane</location>
        <topology evidence="2">Single-pass membrane protein</topology>
    </subcellularLocation>
</comment>
<keyword evidence="19" id="KW-1185">Reference proteome</keyword>
<dbReference type="InterPro" id="IPR025287">
    <property type="entry name" value="WAK_GUB"/>
</dbReference>
<comment type="catalytic activity">
    <reaction evidence="1">
        <text>S-ubiquitinyl-[E2 ubiquitin-conjugating enzyme]-L-cysteine + [acceptor protein]-L-lysine = [E2 ubiquitin-conjugating enzyme]-L-cysteine + N(6)-ubiquitinyl-[acceptor protein]-L-lysine.</text>
        <dbReference type="EC" id="2.3.2.27"/>
    </reaction>
</comment>
<sequence length="385" mass="42362">MAPQTLMMQILTLLQSTLFIIFFFITHTKTVLCVDFCEPVTCNPTGPVIRFPFRLIGKQPQNCGYPGFDLSCNNNSQLLLHLPFAGDFVVTHINYVKHNIIFKPEFCPPNTIQAFSPVVSPFIGELLAQYTFFNCSSDRFFPVAPPFETLECFSKVNYTVLAVQSRLVDGVSDRRLPGSCRNDTATGTIPVGFKWDLPVCTMCEAQNRTCGFKNAETLELGCSASSKTGLSMSKKCGIAAGVVVPGLFLLFFIIKCVGKKMNHRSDIERHSAPSLPTTIVPQSPTFVTGLDKITIDSYPMMVLGASKRLPKPSDSICAICLSEYQPKDKIRTVPACNHYFHSCCIDKWLKLNATCPVCRNSPEESCGRAATLMSSSSSSSSNFSS</sequence>
<name>A0AAD8MMM9_9APIA</name>
<reference evidence="18" key="2">
    <citation type="submission" date="2023-05" db="EMBL/GenBank/DDBJ databases">
        <authorList>
            <person name="Schelkunov M.I."/>
        </authorList>
    </citation>
    <scope>NUCLEOTIDE SEQUENCE</scope>
    <source>
        <strain evidence="18">Hsosn_3</strain>
        <tissue evidence="18">Leaf</tissue>
    </source>
</reference>
<comment type="caution">
    <text evidence="18">The sequence shown here is derived from an EMBL/GenBank/DDBJ whole genome shotgun (WGS) entry which is preliminary data.</text>
</comment>
<feature type="transmembrane region" description="Helical" evidence="16">
    <location>
        <begin position="237"/>
        <end position="254"/>
    </location>
</feature>
<feature type="domain" description="RING-type" evidence="17">
    <location>
        <begin position="317"/>
        <end position="359"/>
    </location>
</feature>
<evidence type="ECO:0000256" key="13">
    <source>
        <dbReference type="ARBA" id="ARBA00023136"/>
    </source>
</evidence>
<evidence type="ECO:0000256" key="5">
    <source>
        <dbReference type="ARBA" id="ARBA00022679"/>
    </source>
</evidence>
<dbReference type="GO" id="GO:0008270">
    <property type="term" value="F:zinc ion binding"/>
    <property type="evidence" value="ECO:0007669"/>
    <property type="project" value="UniProtKB-KW"/>
</dbReference>
<dbReference type="GO" id="GO:0030247">
    <property type="term" value="F:polysaccharide binding"/>
    <property type="evidence" value="ECO:0007669"/>
    <property type="project" value="InterPro"/>
</dbReference>
<evidence type="ECO:0000256" key="6">
    <source>
        <dbReference type="ARBA" id="ARBA00022692"/>
    </source>
</evidence>
<dbReference type="PANTHER" id="PTHR46279:SF31">
    <property type="entry name" value="RING-H2 FINGER PROTEIN ATL20-LIKE ISOFORM X1"/>
    <property type="match status" value="1"/>
</dbReference>
<dbReference type="InterPro" id="IPR013083">
    <property type="entry name" value="Znf_RING/FYVE/PHD"/>
</dbReference>
<keyword evidence="8" id="KW-0732">Signal</keyword>
<evidence type="ECO:0000256" key="9">
    <source>
        <dbReference type="ARBA" id="ARBA00022771"/>
    </source>
</evidence>
<organism evidence="18 19">
    <name type="scientific">Heracleum sosnowskyi</name>
    <dbReference type="NCBI Taxonomy" id="360622"/>
    <lineage>
        <taxon>Eukaryota</taxon>
        <taxon>Viridiplantae</taxon>
        <taxon>Streptophyta</taxon>
        <taxon>Embryophyta</taxon>
        <taxon>Tracheophyta</taxon>
        <taxon>Spermatophyta</taxon>
        <taxon>Magnoliopsida</taxon>
        <taxon>eudicotyledons</taxon>
        <taxon>Gunneridae</taxon>
        <taxon>Pentapetalae</taxon>
        <taxon>asterids</taxon>
        <taxon>campanulids</taxon>
        <taxon>Apiales</taxon>
        <taxon>Apiaceae</taxon>
        <taxon>Apioideae</taxon>
        <taxon>apioid superclade</taxon>
        <taxon>Tordylieae</taxon>
        <taxon>Tordyliinae</taxon>
        <taxon>Heracleum</taxon>
    </lineage>
</organism>